<name>A0A2D6YHF7_9DELT</name>
<dbReference type="PANTHER" id="PTHR33477">
    <property type="entry name" value="P-LOOP NTPASE DOMAIN-CONTAINING PROTEIN LPA1 HOMOLOG 1"/>
    <property type="match status" value="1"/>
</dbReference>
<dbReference type="Pfam" id="PF03477">
    <property type="entry name" value="ATP-cone"/>
    <property type="match status" value="1"/>
</dbReference>
<dbReference type="InterPro" id="IPR005144">
    <property type="entry name" value="ATP-cone_dom"/>
</dbReference>
<reference evidence="6" key="1">
    <citation type="submission" date="2017-09" db="EMBL/GenBank/DDBJ databases">
        <title>The Reconstruction of 2,631 Draft Metagenome-Assembled Genomes from the Global Oceans.</title>
        <authorList>
            <person name="Tully B.J."/>
            <person name="Graham E.D."/>
            <person name="Heidelberg J.F."/>
        </authorList>
    </citation>
    <scope>NUCLEOTIDE SEQUENCE [LARGE SCALE GENOMIC DNA]</scope>
</reference>
<dbReference type="Proteomes" id="UP000226525">
    <property type="component" value="Unassembled WGS sequence"/>
</dbReference>
<dbReference type="InterPro" id="IPR027417">
    <property type="entry name" value="P-loop_NTPase"/>
</dbReference>
<dbReference type="SUPFAM" id="SSF52540">
    <property type="entry name" value="P-loop containing nucleoside triphosphate hydrolases"/>
    <property type="match status" value="1"/>
</dbReference>
<dbReference type="GO" id="GO:0005524">
    <property type="term" value="F:ATP binding"/>
    <property type="evidence" value="ECO:0007669"/>
    <property type="project" value="UniProtKB-UniRule"/>
</dbReference>
<dbReference type="Gene3D" id="3.40.50.300">
    <property type="entry name" value="P-loop containing nucleotide triphosphate hydrolases"/>
    <property type="match status" value="1"/>
</dbReference>
<evidence type="ECO:0000256" key="2">
    <source>
        <dbReference type="ARBA" id="ARBA00022840"/>
    </source>
</evidence>
<dbReference type="AlphaFoldDB" id="A0A2D6YHF7"/>
<sequence>MSKDSLTVVRSNGDREPFLRGIMTRTLTEQGVSFEKAYLITKEVKKKLNRRRQITSTDLGLLLEKYLEQKHPHLQRNPVKSELPQLWVHRGESRYPFSKGMLSQSITSAGISPGKAYLISRQIEQDLILLGNLEIKSEELIQLVQQQLQAQFNPDIARTYEVASQINDLPHPVILYVAGAPGTGKSTLAQALASRLGILNVVGTDSIREVMRLSFSKEIVPTLHVSSFEAGSQLVFDEKKASQERTIAGFVLQSQQVCVGIRAMVRRAIAEGTNLLIEGVHLLPFLVRIPEFEDRAYHIPLLLRLQEGEDHMNRFRIRGKLQQRRAEQHYLKHFEEIRTVHEYYHQQSQQFDLDQVDNVELDQTIQQSLQIVLSNLQEQLAN</sequence>
<dbReference type="EMBL" id="NZEX01000040">
    <property type="protein sequence ID" value="MAH62594.1"/>
    <property type="molecule type" value="Genomic_DNA"/>
</dbReference>
<protein>
    <recommendedName>
        <fullName evidence="4">ATP-cone domain-containing protein</fullName>
    </recommendedName>
</protein>
<comment type="caution">
    <text evidence="5">The sequence shown here is derived from an EMBL/GenBank/DDBJ whole genome shotgun (WGS) entry which is preliminary data.</text>
</comment>
<keyword evidence="1 3" id="KW-0547">Nucleotide-binding</keyword>
<evidence type="ECO:0000256" key="3">
    <source>
        <dbReference type="PROSITE-ProRule" id="PRU00492"/>
    </source>
</evidence>
<evidence type="ECO:0000313" key="5">
    <source>
        <dbReference type="EMBL" id="MAH62594.1"/>
    </source>
</evidence>
<dbReference type="PROSITE" id="PS51161">
    <property type="entry name" value="ATP_CONE"/>
    <property type="match status" value="1"/>
</dbReference>
<feature type="domain" description="ATP-cone" evidence="4">
    <location>
        <begin position="6"/>
        <end position="94"/>
    </location>
</feature>
<evidence type="ECO:0000256" key="1">
    <source>
        <dbReference type="ARBA" id="ARBA00022741"/>
    </source>
</evidence>
<gene>
    <name evidence="5" type="ORF">CMN54_03930</name>
</gene>
<dbReference type="Pfam" id="PF13238">
    <property type="entry name" value="AAA_18"/>
    <property type="match status" value="1"/>
</dbReference>
<organism evidence="5 6">
    <name type="scientific">SAR324 cluster bacterium</name>
    <dbReference type="NCBI Taxonomy" id="2024889"/>
    <lineage>
        <taxon>Bacteria</taxon>
        <taxon>Deltaproteobacteria</taxon>
        <taxon>SAR324 cluster</taxon>
    </lineage>
</organism>
<accession>A0A2D6YHF7</accession>
<proteinExistence type="predicted"/>
<evidence type="ECO:0000259" key="4">
    <source>
        <dbReference type="PROSITE" id="PS51161"/>
    </source>
</evidence>
<dbReference type="PANTHER" id="PTHR33477:SF3">
    <property type="entry name" value="P-LOOP NTPASE DOMAIN-CONTAINING PROTEIN LPA1 HOMOLOG 1"/>
    <property type="match status" value="1"/>
</dbReference>
<evidence type="ECO:0000313" key="6">
    <source>
        <dbReference type="Proteomes" id="UP000226525"/>
    </source>
</evidence>
<keyword evidence="2 3" id="KW-0067">ATP-binding</keyword>